<reference evidence="2" key="1">
    <citation type="submission" date="2017-05" db="UniProtKB">
        <authorList>
            <consortium name="EnsemblMetazoa"/>
        </authorList>
    </citation>
    <scope>IDENTIFICATION</scope>
</reference>
<name>A0A1X7TEF7_AMPQE</name>
<dbReference type="EnsemblMetazoa" id="Aqu2.1.13019_001">
    <property type="protein sequence ID" value="Aqu2.1.13019_001"/>
    <property type="gene ID" value="Aqu2.1.13019"/>
</dbReference>
<organism evidence="2">
    <name type="scientific">Amphimedon queenslandica</name>
    <name type="common">Sponge</name>
    <dbReference type="NCBI Taxonomy" id="400682"/>
    <lineage>
        <taxon>Eukaryota</taxon>
        <taxon>Metazoa</taxon>
        <taxon>Porifera</taxon>
        <taxon>Demospongiae</taxon>
        <taxon>Heteroscleromorpha</taxon>
        <taxon>Haplosclerida</taxon>
        <taxon>Niphatidae</taxon>
        <taxon>Amphimedon</taxon>
    </lineage>
</organism>
<protein>
    <submittedName>
        <fullName evidence="2">Uncharacterized protein</fullName>
    </submittedName>
</protein>
<feature type="compositionally biased region" description="Polar residues" evidence="1">
    <location>
        <begin position="40"/>
        <end position="54"/>
    </location>
</feature>
<dbReference type="AlphaFoldDB" id="A0A1X7TEF7"/>
<accession>A0A1X7TEF7</accession>
<feature type="region of interest" description="Disordered" evidence="1">
    <location>
        <begin position="40"/>
        <end position="62"/>
    </location>
</feature>
<evidence type="ECO:0000313" key="2">
    <source>
        <dbReference type="EnsemblMetazoa" id="Aqu2.1.13019_001"/>
    </source>
</evidence>
<proteinExistence type="predicted"/>
<dbReference type="InParanoid" id="A0A1X7TEF7"/>
<evidence type="ECO:0000256" key="1">
    <source>
        <dbReference type="SAM" id="MobiDB-lite"/>
    </source>
</evidence>
<sequence>MKYDDGRFAKHPRFCFFALNTEMRWRANERGQVYIKQHSAINQGTPTESATKSSSGKDAHLGDFKEMEGTDLQKIQEEVSSFKYLIIDETSMVGRKSFGMIDRR</sequence>